<dbReference type="Proteomes" id="UP000823749">
    <property type="component" value="Chromosome 4"/>
</dbReference>
<protein>
    <submittedName>
        <fullName evidence="1">Uncharacterized protein</fullName>
    </submittedName>
</protein>
<keyword evidence="2" id="KW-1185">Reference proteome</keyword>
<sequence>MGLSTDKLKFGFSPNVSLLMVLQRYIMSSDGGMRIHVEVQILIWRWLVRTLQKTHHRCRRKKNDVRMVDPLR</sequence>
<dbReference type="EMBL" id="JACTNZ010000004">
    <property type="protein sequence ID" value="KAG5553640.1"/>
    <property type="molecule type" value="Genomic_DNA"/>
</dbReference>
<reference evidence="1" key="1">
    <citation type="submission" date="2020-08" db="EMBL/GenBank/DDBJ databases">
        <title>Plant Genome Project.</title>
        <authorList>
            <person name="Zhang R.-G."/>
        </authorList>
    </citation>
    <scope>NUCLEOTIDE SEQUENCE</scope>
    <source>
        <strain evidence="1">WSP0</strain>
        <tissue evidence="1">Leaf</tissue>
    </source>
</reference>
<organism evidence="1 2">
    <name type="scientific">Rhododendron griersonianum</name>
    <dbReference type="NCBI Taxonomy" id="479676"/>
    <lineage>
        <taxon>Eukaryota</taxon>
        <taxon>Viridiplantae</taxon>
        <taxon>Streptophyta</taxon>
        <taxon>Embryophyta</taxon>
        <taxon>Tracheophyta</taxon>
        <taxon>Spermatophyta</taxon>
        <taxon>Magnoliopsida</taxon>
        <taxon>eudicotyledons</taxon>
        <taxon>Gunneridae</taxon>
        <taxon>Pentapetalae</taxon>
        <taxon>asterids</taxon>
        <taxon>Ericales</taxon>
        <taxon>Ericaceae</taxon>
        <taxon>Ericoideae</taxon>
        <taxon>Rhodoreae</taxon>
        <taxon>Rhododendron</taxon>
    </lineage>
</organism>
<evidence type="ECO:0000313" key="2">
    <source>
        <dbReference type="Proteomes" id="UP000823749"/>
    </source>
</evidence>
<gene>
    <name evidence="1" type="ORF">RHGRI_011511</name>
</gene>
<name>A0AAV6KMK9_9ERIC</name>
<evidence type="ECO:0000313" key="1">
    <source>
        <dbReference type="EMBL" id="KAG5553640.1"/>
    </source>
</evidence>
<proteinExistence type="predicted"/>
<comment type="caution">
    <text evidence="1">The sequence shown here is derived from an EMBL/GenBank/DDBJ whole genome shotgun (WGS) entry which is preliminary data.</text>
</comment>
<accession>A0AAV6KMK9</accession>
<dbReference type="AlphaFoldDB" id="A0AAV6KMK9"/>